<evidence type="ECO:0000256" key="1">
    <source>
        <dbReference type="SAM" id="Phobius"/>
    </source>
</evidence>
<dbReference type="InterPro" id="IPR046491">
    <property type="entry name" value="DUF6584"/>
</dbReference>
<keyword evidence="1" id="KW-1133">Transmembrane helix</keyword>
<feature type="transmembrane region" description="Helical" evidence="1">
    <location>
        <begin position="141"/>
        <end position="169"/>
    </location>
</feature>
<dbReference type="Pfam" id="PF20225">
    <property type="entry name" value="DUF6584"/>
    <property type="match status" value="1"/>
</dbReference>
<protein>
    <submittedName>
        <fullName evidence="2">DUF6584 family protein</fullName>
    </submittedName>
</protein>
<sequence>MTVEQTLATADADLRAGRVPMARQRLRGLVCSYPTDLRVRRRLGEIYRLYGEPTEAGRWLYLDDDRDPEETAAFEARHHTPAACMVALAWRGPESAAATPFARARLAELREAATADAGHPVDWDDLRPDSREHDGGASSPVLRFLGCGTAVVTVLFLLLLVILGAISLVRML</sequence>
<reference evidence="3" key="1">
    <citation type="journal article" date="2019" name="Int. J. Syst. Evol. Microbiol.">
        <title>The Global Catalogue of Microorganisms (GCM) 10K type strain sequencing project: providing services to taxonomists for standard genome sequencing and annotation.</title>
        <authorList>
            <consortium name="The Broad Institute Genomics Platform"/>
            <consortium name="The Broad Institute Genome Sequencing Center for Infectious Disease"/>
            <person name="Wu L."/>
            <person name="Ma J."/>
        </authorList>
    </citation>
    <scope>NUCLEOTIDE SEQUENCE [LARGE SCALE GENOMIC DNA]</scope>
    <source>
        <strain evidence="3">CGMCC 1.12859</strain>
    </source>
</reference>
<keyword evidence="1" id="KW-0812">Transmembrane</keyword>
<evidence type="ECO:0000313" key="2">
    <source>
        <dbReference type="EMBL" id="MFC7182677.1"/>
    </source>
</evidence>
<keyword evidence="1" id="KW-0472">Membrane</keyword>
<gene>
    <name evidence="2" type="ORF">ACFQMG_24305</name>
</gene>
<name>A0ABW2G1X4_9ACTN</name>
<dbReference type="EMBL" id="JBHTAJ010000051">
    <property type="protein sequence ID" value="MFC7182677.1"/>
    <property type="molecule type" value="Genomic_DNA"/>
</dbReference>
<dbReference type="Proteomes" id="UP001596435">
    <property type="component" value="Unassembled WGS sequence"/>
</dbReference>
<keyword evidence="3" id="KW-1185">Reference proteome</keyword>
<proteinExistence type="predicted"/>
<dbReference type="RefSeq" id="WP_345709199.1">
    <property type="nucleotide sequence ID" value="NZ_BAABKV010000001.1"/>
</dbReference>
<comment type="caution">
    <text evidence="2">The sequence shown here is derived from an EMBL/GenBank/DDBJ whole genome shotgun (WGS) entry which is preliminary data.</text>
</comment>
<organism evidence="2 3">
    <name type="scientific">Kitasatospora paranensis</name>
    <dbReference type="NCBI Taxonomy" id="258053"/>
    <lineage>
        <taxon>Bacteria</taxon>
        <taxon>Bacillati</taxon>
        <taxon>Actinomycetota</taxon>
        <taxon>Actinomycetes</taxon>
        <taxon>Kitasatosporales</taxon>
        <taxon>Streptomycetaceae</taxon>
        <taxon>Kitasatospora</taxon>
    </lineage>
</organism>
<accession>A0ABW2G1X4</accession>
<evidence type="ECO:0000313" key="3">
    <source>
        <dbReference type="Proteomes" id="UP001596435"/>
    </source>
</evidence>